<evidence type="ECO:0000256" key="2">
    <source>
        <dbReference type="PROSITE-ProRule" id="PRU00110"/>
    </source>
</evidence>
<feature type="compositionally biased region" description="Polar residues" evidence="3">
    <location>
        <begin position="54"/>
        <end position="66"/>
    </location>
</feature>
<protein>
    <recommendedName>
        <fullName evidence="4">HPt domain-containing protein</fullName>
    </recommendedName>
</protein>
<evidence type="ECO:0000256" key="1">
    <source>
        <dbReference type="ARBA" id="ARBA00023012"/>
    </source>
</evidence>
<dbReference type="AlphaFoldDB" id="A0A6N8IR46"/>
<gene>
    <name evidence="5" type="ORF">GON04_08020</name>
</gene>
<comment type="caution">
    <text evidence="5">The sequence shown here is derived from an EMBL/GenBank/DDBJ whole genome shotgun (WGS) entry which is preliminary data.</text>
</comment>
<dbReference type="Pfam" id="PF01627">
    <property type="entry name" value="Hpt"/>
    <property type="match status" value="1"/>
</dbReference>
<dbReference type="Proteomes" id="UP000469385">
    <property type="component" value="Unassembled WGS sequence"/>
</dbReference>
<dbReference type="InterPro" id="IPR036641">
    <property type="entry name" value="HPT_dom_sf"/>
</dbReference>
<accession>A0A6N8IR46</accession>
<dbReference type="SUPFAM" id="SSF47226">
    <property type="entry name" value="Histidine-containing phosphotransfer domain, HPT domain"/>
    <property type="match status" value="1"/>
</dbReference>
<dbReference type="CDD" id="cd00088">
    <property type="entry name" value="HPT"/>
    <property type="match status" value="1"/>
</dbReference>
<dbReference type="GO" id="GO:0004672">
    <property type="term" value="F:protein kinase activity"/>
    <property type="evidence" value="ECO:0007669"/>
    <property type="project" value="UniProtKB-ARBA"/>
</dbReference>
<dbReference type="InterPro" id="IPR008207">
    <property type="entry name" value="Sig_transdc_His_kin_Hpt_dom"/>
</dbReference>
<sequence length="190" mass="19775">MLPCCQALLALPSCVGAILGSARRLTCRTPLIAAAVPPLGLHPAAPADRGTFNGHETQGRSRTQSPAAGGEPVSAEGPSPAAPGPSFEERFAALEREWRQLLPAKLQEALRRMQACRTDPADAAELEELHRLLHTLAGSAGTFGLHDLGSVARAIEHELDRVMALPARSGADFDAADRALQALVASAPGG</sequence>
<organism evidence="5 6">
    <name type="scientific">Ramlibacter pinisoli</name>
    <dbReference type="NCBI Taxonomy" id="2682844"/>
    <lineage>
        <taxon>Bacteria</taxon>
        <taxon>Pseudomonadati</taxon>
        <taxon>Pseudomonadota</taxon>
        <taxon>Betaproteobacteria</taxon>
        <taxon>Burkholderiales</taxon>
        <taxon>Comamonadaceae</taxon>
        <taxon>Ramlibacter</taxon>
    </lineage>
</organism>
<feature type="modified residue" description="Phosphohistidine" evidence="2">
    <location>
        <position position="134"/>
    </location>
</feature>
<name>A0A6N8IR46_9BURK</name>
<feature type="domain" description="HPt" evidence="4">
    <location>
        <begin position="94"/>
        <end position="190"/>
    </location>
</feature>
<evidence type="ECO:0000313" key="5">
    <source>
        <dbReference type="EMBL" id="MVQ29389.1"/>
    </source>
</evidence>
<dbReference type="EMBL" id="WSEL01000003">
    <property type="protein sequence ID" value="MVQ29389.1"/>
    <property type="molecule type" value="Genomic_DNA"/>
</dbReference>
<keyword evidence="1" id="KW-0902">Two-component regulatory system</keyword>
<reference evidence="5 6" key="1">
    <citation type="submission" date="2019-12" db="EMBL/GenBank/DDBJ databases">
        <authorList>
            <person name="Huq M.A."/>
        </authorList>
    </citation>
    <scope>NUCLEOTIDE SEQUENCE [LARGE SCALE GENOMIC DNA]</scope>
    <source>
        <strain evidence="5 6">MAH-25</strain>
    </source>
</reference>
<dbReference type="PROSITE" id="PS50894">
    <property type="entry name" value="HPT"/>
    <property type="match status" value="1"/>
</dbReference>
<proteinExistence type="predicted"/>
<dbReference type="GO" id="GO:0000160">
    <property type="term" value="P:phosphorelay signal transduction system"/>
    <property type="evidence" value="ECO:0007669"/>
    <property type="project" value="UniProtKB-KW"/>
</dbReference>
<dbReference type="Gene3D" id="1.20.120.160">
    <property type="entry name" value="HPT domain"/>
    <property type="match status" value="1"/>
</dbReference>
<keyword evidence="6" id="KW-1185">Reference proteome</keyword>
<keyword evidence="2" id="KW-0597">Phosphoprotein</keyword>
<evidence type="ECO:0000313" key="6">
    <source>
        <dbReference type="Proteomes" id="UP000469385"/>
    </source>
</evidence>
<feature type="region of interest" description="Disordered" evidence="3">
    <location>
        <begin position="44"/>
        <end position="86"/>
    </location>
</feature>
<evidence type="ECO:0000259" key="4">
    <source>
        <dbReference type="PROSITE" id="PS50894"/>
    </source>
</evidence>
<evidence type="ECO:0000256" key="3">
    <source>
        <dbReference type="SAM" id="MobiDB-lite"/>
    </source>
</evidence>